<sequence>MLASFTPTTSHAYILASLMIAHIYFVRRFPAPGESFQADGFYCETGGKGLNVLIGLHKLGIPVDGILPCGRTPSSRQQHLEVLSQWALDHIAAPITAEYNGHGVALIDEQGQNQIIVHPGANALLGENHVQPHATSIQRASLVYAPFELPDSAILAAFKIAHSAGRMTVLNPSPYRDISPELLALTDVFILNQTEAQAWLNGMPEHFASCEAALTWLRVIRFNQRFAGKSIILTLGCKGAIALLENGNTYTHTGFITPTVDTIGAGDAFASALLASLLRGDCVNTALRHGCASASLTIRQRGLLAHLPSEKVLHDFLNGEGSTINS</sequence>
<dbReference type="AlphaFoldDB" id="Q1GYX0"/>
<accession>Q1GYX0</accession>
<name>Q1GYX0_METFK</name>
<dbReference type="InterPro" id="IPR029056">
    <property type="entry name" value="Ribokinase-like"/>
</dbReference>
<keyword evidence="7" id="KW-1185">Reference proteome</keyword>
<protein>
    <submittedName>
        <fullName evidence="6">PfkB</fullName>
    </submittedName>
</protein>
<reference evidence="6 7" key="1">
    <citation type="submission" date="2006-03" db="EMBL/GenBank/DDBJ databases">
        <title>Complete sequence of Methylobacillus flagellatus KT.</title>
        <authorList>
            <consortium name="US DOE Joint Genome Institute"/>
            <person name="Copeland A."/>
            <person name="Lucas S."/>
            <person name="Lapidus A."/>
            <person name="Barry K."/>
            <person name="Detter J.C."/>
            <person name="Glavina del Rio T."/>
            <person name="Hammon N."/>
            <person name="Israni S."/>
            <person name="Dalin E."/>
            <person name="Tice H."/>
            <person name="Pitluck S."/>
            <person name="Brettin T."/>
            <person name="Bruce D."/>
            <person name="Han C."/>
            <person name="Tapia R."/>
            <person name="Saunders E."/>
            <person name="Gilna P."/>
            <person name="Schmutz J."/>
            <person name="Larimer F."/>
            <person name="Land M."/>
            <person name="Kyrpides N."/>
            <person name="Anderson I."/>
            <person name="Richardson P."/>
        </authorList>
    </citation>
    <scope>NUCLEOTIDE SEQUENCE [LARGE SCALE GENOMIC DNA]</scope>
    <source>
        <strain evidence="7">KT / ATCC 51484 / DSM 6875</strain>
    </source>
</reference>
<gene>
    <name evidence="6" type="ordered locus">Mfla_2300</name>
</gene>
<comment type="similarity">
    <text evidence="1 4">Belongs to the carbohydrate kinase PfkB family.</text>
</comment>
<keyword evidence="2 4" id="KW-0808">Transferase</keyword>
<evidence type="ECO:0000256" key="2">
    <source>
        <dbReference type="ARBA" id="ARBA00022679"/>
    </source>
</evidence>
<dbReference type="PANTHER" id="PTHR10584:SF166">
    <property type="entry name" value="RIBOKINASE"/>
    <property type="match status" value="1"/>
</dbReference>
<dbReference type="eggNOG" id="COG0524">
    <property type="taxonomic scope" value="Bacteria"/>
</dbReference>
<evidence type="ECO:0000256" key="1">
    <source>
        <dbReference type="ARBA" id="ARBA00010688"/>
    </source>
</evidence>
<dbReference type="Gene3D" id="3.40.1190.20">
    <property type="match status" value="1"/>
</dbReference>
<dbReference type="GO" id="GO:0016301">
    <property type="term" value="F:kinase activity"/>
    <property type="evidence" value="ECO:0007669"/>
    <property type="project" value="UniProtKB-KW"/>
</dbReference>
<evidence type="ECO:0000256" key="3">
    <source>
        <dbReference type="ARBA" id="ARBA00022777"/>
    </source>
</evidence>
<dbReference type="PANTHER" id="PTHR10584">
    <property type="entry name" value="SUGAR KINASE"/>
    <property type="match status" value="1"/>
</dbReference>
<proteinExistence type="inferred from homology"/>
<dbReference type="Proteomes" id="UP000002440">
    <property type="component" value="Chromosome"/>
</dbReference>
<dbReference type="InterPro" id="IPR002173">
    <property type="entry name" value="Carboh/pur_kinase_PfkB_CS"/>
</dbReference>
<dbReference type="KEGG" id="mfa:Mfla_2300"/>
<dbReference type="OrthoDB" id="9795789at2"/>
<organism evidence="6 7">
    <name type="scientific">Methylobacillus flagellatus (strain ATCC 51484 / DSM 6875 / VKM B-1610 / KT)</name>
    <dbReference type="NCBI Taxonomy" id="265072"/>
    <lineage>
        <taxon>Bacteria</taxon>
        <taxon>Pseudomonadati</taxon>
        <taxon>Pseudomonadota</taxon>
        <taxon>Betaproteobacteria</taxon>
        <taxon>Nitrosomonadales</taxon>
        <taxon>Methylophilaceae</taxon>
        <taxon>Methylobacillus</taxon>
    </lineage>
</organism>
<dbReference type="Pfam" id="PF00294">
    <property type="entry name" value="PfkB"/>
    <property type="match status" value="1"/>
</dbReference>
<dbReference type="PRINTS" id="PR00990">
    <property type="entry name" value="RIBOKINASE"/>
</dbReference>
<dbReference type="RefSeq" id="WP_011480521.1">
    <property type="nucleotide sequence ID" value="NC_007947.1"/>
</dbReference>
<dbReference type="HOGENOM" id="CLU_027634_2_1_4"/>
<dbReference type="EMBL" id="CP000284">
    <property type="protein sequence ID" value="ABE50567.1"/>
    <property type="molecule type" value="Genomic_DNA"/>
</dbReference>
<feature type="domain" description="Carbohydrate kinase PfkB" evidence="5">
    <location>
        <begin position="15"/>
        <end position="308"/>
    </location>
</feature>
<evidence type="ECO:0000259" key="5">
    <source>
        <dbReference type="Pfam" id="PF00294"/>
    </source>
</evidence>
<dbReference type="InterPro" id="IPR011611">
    <property type="entry name" value="PfkB_dom"/>
</dbReference>
<evidence type="ECO:0000313" key="6">
    <source>
        <dbReference type="EMBL" id="ABE50567.1"/>
    </source>
</evidence>
<keyword evidence="3 4" id="KW-0418">Kinase</keyword>
<evidence type="ECO:0000256" key="4">
    <source>
        <dbReference type="RuleBase" id="RU003704"/>
    </source>
</evidence>
<evidence type="ECO:0000313" key="7">
    <source>
        <dbReference type="Proteomes" id="UP000002440"/>
    </source>
</evidence>
<dbReference type="STRING" id="265072.Mfla_2300"/>
<dbReference type="PROSITE" id="PS00584">
    <property type="entry name" value="PFKB_KINASES_2"/>
    <property type="match status" value="1"/>
</dbReference>
<dbReference type="SUPFAM" id="SSF53613">
    <property type="entry name" value="Ribokinase-like"/>
    <property type="match status" value="1"/>
</dbReference>
<dbReference type="GO" id="GO:0006796">
    <property type="term" value="P:phosphate-containing compound metabolic process"/>
    <property type="evidence" value="ECO:0007669"/>
    <property type="project" value="UniProtKB-ARBA"/>
</dbReference>
<dbReference type="InterPro" id="IPR002139">
    <property type="entry name" value="Ribo/fructo_kinase"/>
</dbReference>